<dbReference type="EMBL" id="UAQE01000001">
    <property type="protein sequence ID" value="SPT95513.1"/>
    <property type="molecule type" value="Genomic_DNA"/>
</dbReference>
<reference evidence="2 3" key="1">
    <citation type="submission" date="2018-06" db="EMBL/GenBank/DDBJ databases">
        <authorList>
            <consortium name="Pathogen Informatics"/>
            <person name="Doyle S."/>
        </authorList>
    </citation>
    <scope>NUCLEOTIDE SEQUENCE [LARGE SCALE GENOMIC DNA]</scope>
    <source>
        <strain evidence="2 3">NCTC7582</strain>
    </source>
</reference>
<dbReference type="Pfam" id="PF10138">
    <property type="entry name" value="vWA-TerF-like"/>
    <property type="match status" value="1"/>
</dbReference>
<dbReference type="RefSeq" id="WP_112116126.1">
    <property type="nucleotide sequence ID" value="NZ_UAQE01000001.1"/>
</dbReference>
<protein>
    <submittedName>
        <fullName evidence="2">Stress protein</fullName>
    </submittedName>
</protein>
<organism evidence="2 3">
    <name type="scientific">Lysinibacillus capsici</name>
    <dbReference type="NCBI Taxonomy" id="2115968"/>
    <lineage>
        <taxon>Bacteria</taxon>
        <taxon>Bacillati</taxon>
        <taxon>Bacillota</taxon>
        <taxon>Bacilli</taxon>
        <taxon>Bacillales</taxon>
        <taxon>Bacillaceae</taxon>
        <taxon>Lysinibacillus</taxon>
    </lineage>
</organism>
<dbReference type="Gene3D" id="3.40.50.410">
    <property type="entry name" value="von Willebrand factor, type A domain"/>
    <property type="match status" value="1"/>
</dbReference>
<proteinExistence type="predicted"/>
<dbReference type="PROSITE" id="PS50234">
    <property type="entry name" value="VWFA"/>
    <property type="match status" value="1"/>
</dbReference>
<dbReference type="InterPro" id="IPR002035">
    <property type="entry name" value="VWF_A"/>
</dbReference>
<dbReference type="SUPFAM" id="SSF53300">
    <property type="entry name" value="vWA-like"/>
    <property type="match status" value="1"/>
</dbReference>
<dbReference type="InterPro" id="IPR019303">
    <property type="entry name" value="vWA_TerF_C"/>
</dbReference>
<evidence type="ECO:0000313" key="2">
    <source>
        <dbReference type="EMBL" id="SPT95513.1"/>
    </source>
</evidence>
<dbReference type="InterPro" id="IPR036465">
    <property type="entry name" value="vWFA_dom_sf"/>
</dbReference>
<evidence type="ECO:0000313" key="3">
    <source>
        <dbReference type="Proteomes" id="UP000251431"/>
    </source>
</evidence>
<dbReference type="Proteomes" id="UP000251431">
    <property type="component" value="Unassembled WGS sequence"/>
</dbReference>
<gene>
    <name evidence="2" type="ORF">NCTC7582_00014</name>
</gene>
<dbReference type="SMART" id="SM00327">
    <property type="entry name" value="VWA"/>
    <property type="match status" value="1"/>
</dbReference>
<sequence length="223" mass="25413">MSTISLRKDKVKIVLTKKKLTGVRAKVGLVLDISGSMRHLYKIGEVQEAVERIAAVASQFDDDGALDIWVYDNEFSRLSEVTEYNLLGYVEKNILNNDEVHKFGRNDEPQVMADVIKKYTVEEPSDVPVFLIFINDGGCKAGIKKFIVESSTKPIFWQFVGIGDSNFDVLRKLDTMEGRYIDNASFFHFEDIETVSDEQLYENLLDEFPSWLQEAKEKGILAQ</sequence>
<name>A0A2X0XE44_9BACI</name>
<evidence type="ECO:0000259" key="1">
    <source>
        <dbReference type="PROSITE" id="PS50234"/>
    </source>
</evidence>
<accession>A0A2X0XE44</accession>
<feature type="domain" description="VWFA" evidence="1">
    <location>
        <begin position="26"/>
        <end position="204"/>
    </location>
</feature>
<dbReference type="AlphaFoldDB" id="A0A2X0XE44"/>